<dbReference type="Gene3D" id="3.40.50.720">
    <property type="entry name" value="NAD(P)-binding Rossmann-like Domain"/>
    <property type="match status" value="1"/>
</dbReference>
<reference evidence="2" key="1">
    <citation type="submission" date="2022-06" db="EMBL/GenBank/DDBJ databases">
        <authorList>
            <person name="Lu C.-H."/>
        </authorList>
    </citation>
    <scope>NUCLEOTIDE SEQUENCE</scope>
    <source>
        <strain evidence="2">21MJYT02-11</strain>
    </source>
</reference>
<dbReference type="PANTHER" id="PTHR43000">
    <property type="entry name" value="DTDP-D-GLUCOSE 4,6-DEHYDRATASE-RELATED"/>
    <property type="match status" value="1"/>
</dbReference>
<dbReference type="InterPro" id="IPR013445">
    <property type="entry name" value="CDP_4_6_deHydtase"/>
</dbReference>
<protein>
    <submittedName>
        <fullName evidence="2">CDP-glucose 4,6-dehydratase</fullName>
        <ecNumber evidence="2">4.2.1.45</ecNumber>
    </submittedName>
</protein>
<dbReference type="RefSeq" id="WP_252682894.1">
    <property type="nucleotide sequence ID" value="NZ_JAMXHT010000007.1"/>
</dbReference>
<reference evidence="2" key="2">
    <citation type="journal article" date="2023" name="Front. Microbiol.">
        <title>Ralstonia chuxiongensis sp. nov., Ralstonia mojiangensis sp. nov., and Ralstonia soli sp. nov., isolated from tobacco fields, are three novel species in the family Burkholderiaceae.</title>
        <authorList>
            <person name="Lu C.H."/>
            <person name="Zhang Y.Y."/>
            <person name="Jiang N."/>
            <person name="Chen W."/>
            <person name="Shao X."/>
            <person name="Zhao Z.M."/>
            <person name="Lu W.L."/>
            <person name="Hu X."/>
            <person name="Xi Y.X."/>
            <person name="Zou S.Y."/>
            <person name="Wei Q.J."/>
            <person name="Lin Z.L."/>
            <person name="Gong L."/>
            <person name="Gai X.T."/>
            <person name="Zhang L.Q."/>
            <person name="Li J.Y."/>
            <person name="Jin Y."/>
            <person name="Xia Z.Y."/>
        </authorList>
    </citation>
    <scope>NUCLEOTIDE SEQUENCE</scope>
    <source>
        <strain evidence="2">21MJYT02-11</strain>
    </source>
</reference>
<gene>
    <name evidence="2" type="primary">rfbG</name>
    <name evidence="2" type="ORF">NG900_18860</name>
</gene>
<dbReference type="NCBIfam" id="TIGR02622">
    <property type="entry name" value="CDP_4_6_dhtase"/>
    <property type="match status" value="1"/>
</dbReference>
<dbReference type="Proteomes" id="UP001162811">
    <property type="component" value="Unassembled WGS sequence"/>
</dbReference>
<dbReference type="InterPro" id="IPR016040">
    <property type="entry name" value="NAD(P)-bd_dom"/>
</dbReference>
<dbReference type="Pfam" id="PF16363">
    <property type="entry name" value="GDP_Man_Dehyd"/>
    <property type="match status" value="1"/>
</dbReference>
<proteinExistence type="predicted"/>
<evidence type="ECO:0000259" key="1">
    <source>
        <dbReference type="Pfam" id="PF16363"/>
    </source>
</evidence>
<dbReference type="SUPFAM" id="SSF51735">
    <property type="entry name" value="NAD(P)-binding Rossmann-fold domains"/>
    <property type="match status" value="1"/>
</dbReference>
<dbReference type="Gene3D" id="3.90.25.10">
    <property type="entry name" value="UDP-galactose 4-epimerase, domain 1"/>
    <property type="match status" value="1"/>
</dbReference>
<keyword evidence="3" id="KW-1185">Reference proteome</keyword>
<organism evidence="2 3">
    <name type="scientific">Ralstonia soli</name>
    <dbReference type="NCBI Taxonomy" id="2953896"/>
    <lineage>
        <taxon>Bacteria</taxon>
        <taxon>Pseudomonadati</taxon>
        <taxon>Pseudomonadota</taxon>
        <taxon>Betaproteobacteria</taxon>
        <taxon>Burkholderiales</taxon>
        <taxon>Burkholderiaceae</taxon>
        <taxon>Ralstonia</taxon>
    </lineage>
</organism>
<dbReference type="CDD" id="cd05252">
    <property type="entry name" value="CDP_GD_SDR_e"/>
    <property type="match status" value="1"/>
</dbReference>
<evidence type="ECO:0000313" key="3">
    <source>
        <dbReference type="Proteomes" id="UP001162811"/>
    </source>
</evidence>
<feature type="domain" description="NAD(P)-binding" evidence="1">
    <location>
        <begin position="14"/>
        <end position="320"/>
    </location>
</feature>
<dbReference type="GO" id="GO:0047733">
    <property type="term" value="F:CDP-glucose 4,6-dehydratase activity"/>
    <property type="evidence" value="ECO:0007669"/>
    <property type="project" value="UniProtKB-EC"/>
</dbReference>
<comment type="caution">
    <text evidence="2">The sequence shown here is derived from an EMBL/GenBank/DDBJ whole genome shotgun (WGS) entry which is preliminary data.</text>
</comment>
<dbReference type="EC" id="4.2.1.45" evidence="2"/>
<keyword evidence="2" id="KW-0456">Lyase</keyword>
<accession>A0ABT1APQ7</accession>
<dbReference type="InterPro" id="IPR036291">
    <property type="entry name" value="NAD(P)-bd_dom_sf"/>
</dbReference>
<sequence length="360" mass="39367">MTAFGDAFRGRRVLLTGHTGFKGSWLALWLHQLGAHVHGYSLAPATRPSLFALADVESTLASHVLADIRDADTLTKAMATARPDIVFHLAAQPLVRASYQDPTLTYATNVMGTVNVLEAARRCGSVAAIVVVTTDKCYENREWAWGYRETDALGGHDPYSASKACTELVAASYARAFFGSGPLLATARAGNVIGGGDWSEDRLIPDADRAVRAGAPLIIRSPRATRPWQHVLDCLNGYLMLAARLLAGDTACARAWNFGPDAHAVQTVEQVLQRLQQHWPKLHWECPPATRQAPHEAGFLHLDASLARQGLGWQTMWPIHIAMQETARWYADLREERSDARTLLASQIARFTQDAKAGLA</sequence>
<dbReference type="EMBL" id="JAMXHT010000007">
    <property type="protein sequence ID" value="MCO5400263.1"/>
    <property type="molecule type" value="Genomic_DNA"/>
</dbReference>
<evidence type="ECO:0000313" key="2">
    <source>
        <dbReference type="EMBL" id="MCO5400263.1"/>
    </source>
</evidence>
<name>A0ABT1APQ7_9RALS</name>